<accession>A8NVF9</accession>
<gene>
    <name evidence="3" type="ORF">CC1G_08088</name>
</gene>
<dbReference type="Proteomes" id="UP000001861">
    <property type="component" value="Unassembled WGS sequence"/>
</dbReference>
<reference evidence="3 4" key="1">
    <citation type="journal article" date="2010" name="Proc. Natl. Acad. Sci. U.S.A.">
        <title>Insights into evolution of multicellular fungi from the assembled chromosomes of the mushroom Coprinopsis cinerea (Coprinus cinereus).</title>
        <authorList>
            <person name="Stajich J.E."/>
            <person name="Wilke S.K."/>
            <person name="Ahren D."/>
            <person name="Au C.H."/>
            <person name="Birren B.W."/>
            <person name="Borodovsky M."/>
            <person name="Burns C."/>
            <person name="Canback B."/>
            <person name="Casselton L.A."/>
            <person name="Cheng C.K."/>
            <person name="Deng J."/>
            <person name="Dietrich F.S."/>
            <person name="Fargo D.C."/>
            <person name="Farman M.L."/>
            <person name="Gathman A.C."/>
            <person name="Goldberg J."/>
            <person name="Guigo R."/>
            <person name="Hoegger P.J."/>
            <person name="Hooker J.B."/>
            <person name="Huggins A."/>
            <person name="James T.Y."/>
            <person name="Kamada T."/>
            <person name="Kilaru S."/>
            <person name="Kodira C."/>
            <person name="Kues U."/>
            <person name="Kupfer D."/>
            <person name="Kwan H.S."/>
            <person name="Lomsadze A."/>
            <person name="Li W."/>
            <person name="Lilly W.W."/>
            <person name="Ma L.J."/>
            <person name="Mackey A.J."/>
            <person name="Manning G."/>
            <person name="Martin F."/>
            <person name="Muraguchi H."/>
            <person name="Natvig D.O."/>
            <person name="Palmerini H."/>
            <person name="Ramesh M.A."/>
            <person name="Rehmeyer C.J."/>
            <person name="Roe B.A."/>
            <person name="Shenoy N."/>
            <person name="Stanke M."/>
            <person name="Ter-Hovhannisyan V."/>
            <person name="Tunlid A."/>
            <person name="Velagapudi R."/>
            <person name="Vision T.J."/>
            <person name="Zeng Q."/>
            <person name="Zolan M.E."/>
            <person name="Pukkila P.J."/>
        </authorList>
    </citation>
    <scope>NUCLEOTIDE SEQUENCE [LARGE SCALE GENOMIC DNA]</scope>
    <source>
        <strain evidence="4">Okayama-7 / 130 / ATCC MYA-4618 / FGSC 9003</strain>
    </source>
</reference>
<feature type="region of interest" description="Disordered" evidence="2">
    <location>
        <begin position="1"/>
        <end position="43"/>
    </location>
</feature>
<evidence type="ECO:0000313" key="4">
    <source>
        <dbReference type="Proteomes" id="UP000001861"/>
    </source>
</evidence>
<feature type="coiled-coil region" evidence="1">
    <location>
        <begin position="116"/>
        <end position="164"/>
    </location>
</feature>
<dbReference type="KEGG" id="cci:CC1G_08088"/>
<dbReference type="AlphaFoldDB" id="A8NVF9"/>
<dbReference type="InParanoid" id="A8NVF9"/>
<organism evidence="3 4">
    <name type="scientific">Coprinopsis cinerea (strain Okayama-7 / 130 / ATCC MYA-4618 / FGSC 9003)</name>
    <name type="common">Inky cap fungus</name>
    <name type="synonym">Hormographiella aspergillata</name>
    <dbReference type="NCBI Taxonomy" id="240176"/>
    <lineage>
        <taxon>Eukaryota</taxon>
        <taxon>Fungi</taxon>
        <taxon>Dikarya</taxon>
        <taxon>Basidiomycota</taxon>
        <taxon>Agaricomycotina</taxon>
        <taxon>Agaricomycetes</taxon>
        <taxon>Agaricomycetidae</taxon>
        <taxon>Agaricales</taxon>
        <taxon>Agaricineae</taxon>
        <taxon>Psathyrellaceae</taxon>
        <taxon>Coprinopsis</taxon>
    </lineage>
</organism>
<dbReference type="EMBL" id="AACS02000004">
    <property type="protein sequence ID" value="EAU85115.1"/>
    <property type="molecule type" value="Genomic_DNA"/>
</dbReference>
<protein>
    <submittedName>
        <fullName evidence="3">Uncharacterized protein</fullName>
    </submittedName>
</protein>
<name>A8NVF9_COPC7</name>
<proteinExistence type="predicted"/>
<keyword evidence="1" id="KW-0175">Coiled coil</keyword>
<sequence length="200" mass="22663">MREKENQAPLKKKSVSGAHRSGPQTSKTPRSSSRTSARAAKARISSHFEENGALDDFAESQAWIENLVDHKDLYIPPLPPVRQPSVQPKGLPLSTPLKSTSNAPTDVSTPTLEERVVELEGRMAEITRKEKAWRRERAQYQKRVRELEEEVSSTKRVLLDLANLFLRDAEVEPPSSVILDGGYLIRRGFVEHISHRFRNM</sequence>
<dbReference type="RefSeq" id="XP_001836703.1">
    <property type="nucleotide sequence ID" value="XM_001836651.1"/>
</dbReference>
<evidence type="ECO:0000313" key="3">
    <source>
        <dbReference type="EMBL" id="EAU85115.1"/>
    </source>
</evidence>
<dbReference type="VEuPathDB" id="FungiDB:CC1G_08088"/>
<feature type="compositionally biased region" description="Low complexity" evidence="2">
    <location>
        <begin position="25"/>
        <end position="43"/>
    </location>
</feature>
<keyword evidence="4" id="KW-1185">Reference proteome</keyword>
<evidence type="ECO:0000256" key="1">
    <source>
        <dbReference type="SAM" id="Coils"/>
    </source>
</evidence>
<comment type="caution">
    <text evidence="3">The sequence shown here is derived from an EMBL/GenBank/DDBJ whole genome shotgun (WGS) entry which is preliminary data.</text>
</comment>
<dbReference type="GeneID" id="6013254"/>
<evidence type="ECO:0000256" key="2">
    <source>
        <dbReference type="SAM" id="MobiDB-lite"/>
    </source>
</evidence>